<comment type="caution">
    <text evidence="1">The sequence shown here is derived from an EMBL/GenBank/DDBJ whole genome shotgun (WGS) entry which is preliminary data.</text>
</comment>
<dbReference type="Proteomes" id="UP001219862">
    <property type="component" value="Unassembled WGS sequence"/>
</dbReference>
<gene>
    <name evidence="1" type="ORF">PRZ01_11785</name>
</gene>
<reference evidence="1 2" key="1">
    <citation type="submission" date="2022-10" db="EMBL/GenBank/DDBJ databases">
        <title>paucibacter sp. hw8 Genome sequencing.</title>
        <authorList>
            <person name="Park S."/>
        </authorList>
    </citation>
    <scope>NUCLEOTIDE SEQUENCE [LARGE SCALE GENOMIC DNA]</scope>
    <source>
        <strain evidence="2">hw8</strain>
    </source>
</reference>
<sequence length="109" mass="11843">MRRAHFKATGLAVPDPQPIAQALQSHQGLARLGLLLQESNRRMVIIAPALPGPLGRHVKPGPIDEEGWSLLATNAAVAAKLRHLQPRLEAMIEAEGLSPSRIRIKVLQD</sequence>
<evidence type="ECO:0000313" key="1">
    <source>
        <dbReference type="EMBL" id="MDC8785871.1"/>
    </source>
</evidence>
<name>A0ABT5KVL7_9BURK</name>
<dbReference type="EMBL" id="JAQQXS010000009">
    <property type="protein sequence ID" value="MDC8785871.1"/>
    <property type="molecule type" value="Genomic_DNA"/>
</dbReference>
<keyword evidence="2" id="KW-1185">Reference proteome</keyword>
<proteinExistence type="predicted"/>
<accession>A0ABT5KVL7</accession>
<evidence type="ECO:0008006" key="3">
    <source>
        <dbReference type="Google" id="ProtNLM"/>
    </source>
</evidence>
<evidence type="ECO:0000313" key="2">
    <source>
        <dbReference type="Proteomes" id="UP001219862"/>
    </source>
</evidence>
<organism evidence="1 2">
    <name type="scientific">Roseateles koreensis</name>
    <dbReference type="NCBI Taxonomy" id="2987526"/>
    <lineage>
        <taxon>Bacteria</taxon>
        <taxon>Pseudomonadati</taxon>
        <taxon>Pseudomonadota</taxon>
        <taxon>Betaproteobacteria</taxon>
        <taxon>Burkholderiales</taxon>
        <taxon>Sphaerotilaceae</taxon>
        <taxon>Roseateles</taxon>
    </lineage>
</organism>
<protein>
    <recommendedName>
        <fullName evidence="3">DUF721 domain-containing protein</fullName>
    </recommendedName>
</protein>